<dbReference type="InterPro" id="IPR057893">
    <property type="entry name" value="LRV_2"/>
</dbReference>
<gene>
    <name evidence="4" type="ORF">AXK60_21380</name>
    <name evidence="3" type="ORF">AXK61_21810</name>
</gene>
<dbReference type="Proteomes" id="UP000070258">
    <property type="component" value="Unassembled WGS sequence"/>
</dbReference>
<keyword evidence="1" id="KW-0472">Membrane</keyword>
<comment type="caution">
    <text evidence="4">The sequence shown here is derived from an EMBL/GenBank/DDBJ whole genome shotgun (WGS) entry which is preliminary data.</text>
</comment>
<feature type="transmembrane region" description="Helical" evidence="1">
    <location>
        <begin position="48"/>
        <end position="68"/>
    </location>
</feature>
<evidence type="ECO:0000313" key="4">
    <source>
        <dbReference type="EMBL" id="KXP14050.1"/>
    </source>
</evidence>
<dbReference type="OrthoDB" id="5179995at2"/>
<name>A0A138AUD0_9ACTN</name>
<keyword evidence="1" id="KW-0812">Transmembrane</keyword>
<feature type="domain" description="Leucine rich repeat variant" evidence="2">
    <location>
        <begin position="104"/>
        <end position="160"/>
    </location>
</feature>
<accession>A0A138AUD0</accession>
<protein>
    <recommendedName>
        <fullName evidence="2">Leucine rich repeat variant domain-containing protein</fullName>
    </recommendedName>
</protein>
<dbReference type="EMBL" id="LSRE01000017">
    <property type="protein sequence ID" value="KXO97677.1"/>
    <property type="molecule type" value="Genomic_DNA"/>
</dbReference>
<evidence type="ECO:0000313" key="3">
    <source>
        <dbReference type="EMBL" id="KXO97677.1"/>
    </source>
</evidence>
<keyword evidence="6" id="KW-1185">Reference proteome</keyword>
<dbReference type="Proteomes" id="UP000070409">
    <property type="component" value="Unassembled WGS sequence"/>
</dbReference>
<evidence type="ECO:0000256" key="1">
    <source>
        <dbReference type="SAM" id="Phobius"/>
    </source>
</evidence>
<dbReference type="RefSeq" id="WP_068570132.1">
    <property type="nucleotide sequence ID" value="NZ_LSRE01000017.1"/>
</dbReference>
<evidence type="ECO:0000313" key="5">
    <source>
        <dbReference type="Proteomes" id="UP000070258"/>
    </source>
</evidence>
<reference evidence="3 6" key="2">
    <citation type="submission" date="2016-02" db="EMBL/GenBank/DDBJ databases">
        <authorList>
            <person name="Teng J.L."/>
            <person name="Tang Y."/>
            <person name="Huang Y."/>
            <person name="Guo F."/>
            <person name="Wei W."/>
            <person name="Chen J.H."/>
            <person name="Wong S.Y."/>
            <person name="Lau S.K."/>
            <person name="Woo P.C."/>
        </authorList>
    </citation>
    <scope>NUCLEOTIDE SEQUENCE [LARGE SCALE GENOMIC DNA]</scope>
    <source>
        <strain evidence="3 6">JCM 13375</strain>
    </source>
</reference>
<proteinExistence type="predicted"/>
<keyword evidence="1" id="KW-1133">Transmembrane helix</keyword>
<dbReference type="EMBL" id="LSRF01000007">
    <property type="protein sequence ID" value="KXP14050.1"/>
    <property type="molecule type" value="Genomic_DNA"/>
</dbReference>
<dbReference type="STRING" id="239498.AXK60_21380"/>
<feature type="transmembrane region" description="Helical" evidence="1">
    <location>
        <begin position="21"/>
        <end position="42"/>
    </location>
</feature>
<organism evidence="4 5">
    <name type="scientific">Tsukamurella pseudospumae</name>
    <dbReference type="NCBI Taxonomy" id="239498"/>
    <lineage>
        <taxon>Bacteria</taxon>
        <taxon>Bacillati</taxon>
        <taxon>Actinomycetota</taxon>
        <taxon>Actinomycetes</taxon>
        <taxon>Mycobacteriales</taxon>
        <taxon>Tsukamurellaceae</taxon>
        <taxon>Tsukamurella</taxon>
    </lineage>
</organism>
<reference evidence="4" key="1">
    <citation type="submission" date="2016-02" db="EMBL/GenBank/DDBJ databases">
        <authorList>
            <person name="Teng J.L."/>
            <person name="Yang Y."/>
            <person name="Huang Y."/>
            <person name="Guo F."/>
            <person name="Wei W."/>
            <person name="Chen J.H."/>
            <person name="Wong S.Y."/>
            <person name="Lau S.K."/>
            <person name="Woo P.C."/>
        </authorList>
    </citation>
    <scope>NUCLEOTIDE SEQUENCE</scope>
    <source>
        <strain evidence="4">JCM 15929</strain>
    </source>
</reference>
<reference evidence="5" key="3">
    <citation type="submission" date="2016-02" db="EMBL/GenBank/DDBJ databases">
        <authorList>
            <person name="Wen L."/>
            <person name="He K."/>
            <person name="Yang H."/>
        </authorList>
    </citation>
    <scope>NUCLEOTIDE SEQUENCE [LARGE SCALE GENOMIC DNA]</scope>
    <source>
        <strain evidence="5">JCM 15929</strain>
    </source>
</reference>
<dbReference type="AlphaFoldDB" id="A0A138AUD0"/>
<evidence type="ECO:0000259" key="2">
    <source>
        <dbReference type="Pfam" id="PF25591"/>
    </source>
</evidence>
<evidence type="ECO:0000313" key="6">
    <source>
        <dbReference type="Proteomes" id="UP000070409"/>
    </source>
</evidence>
<dbReference type="Pfam" id="PF25591">
    <property type="entry name" value="LRV_2"/>
    <property type="match status" value="1"/>
</dbReference>
<sequence>MVERLLGGLAVGAGRVFVNKVAGPAVAAVLLVLAVIAFNSAYTVLPGLLILLCAVVVLVGGAYVSGLFNDVMARVSAGTGPRPAMGPGPAPFPPNAAGALPPAEVAAANPATPQQHLDEIAHNLPALRVAVAANPSTPPHTLQFLSGLRDPAVDAALRQRH</sequence>